<dbReference type="FunFam" id="3.90.226.10:FF:000049">
    <property type="entry name" value="Enoyl-CoA delta isomerase 3"/>
    <property type="match status" value="1"/>
</dbReference>
<comment type="catalytic activity">
    <reaction evidence="1">
        <text>a (3Z)-enoyl-CoA = a 4-saturated (2E)-enoyl-CoA</text>
        <dbReference type="Rhea" id="RHEA:45900"/>
        <dbReference type="ChEBI" id="CHEBI:85097"/>
        <dbReference type="ChEBI" id="CHEBI:85489"/>
        <dbReference type="EC" id="5.3.3.8"/>
    </reaction>
</comment>
<dbReference type="Pfam" id="PF00378">
    <property type="entry name" value="ECH_1"/>
    <property type="match status" value="1"/>
</dbReference>
<evidence type="ECO:0000256" key="2">
    <source>
        <dbReference type="ARBA" id="ARBA00000765"/>
    </source>
</evidence>
<comment type="caution">
    <text evidence="4">The sequence shown here is derived from an EMBL/GenBank/DDBJ whole genome shotgun (WGS) entry which is preliminary data.</text>
</comment>
<dbReference type="Proteomes" id="UP000789342">
    <property type="component" value="Unassembled WGS sequence"/>
</dbReference>
<keyword evidence="5" id="KW-1185">Reference proteome</keyword>
<gene>
    <name evidence="4" type="ORF">AMORRO_LOCUS2863</name>
</gene>
<protein>
    <submittedName>
        <fullName evidence="4">13658_t:CDS:1</fullName>
    </submittedName>
</protein>
<evidence type="ECO:0000256" key="1">
    <source>
        <dbReference type="ARBA" id="ARBA00000452"/>
    </source>
</evidence>
<dbReference type="AlphaFoldDB" id="A0A9N8WQA0"/>
<dbReference type="InterPro" id="IPR029045">
    <property type="entry name" value="ClpP/crotonase-like_dom_sf"/>
</dbReference>
<reference evidence="4" key="1">
    <citation type="submission" date="2021-06" db="EMBL/GenBank/DDBJ databases">
        <authorList>
            <person name="Kallberg Y."/>
            <person name="Tangrot J."/>
            <person name="Rosling A."/>
        </authorList>
    </citation>
    <scope>NUCLEOTIDE SEQUENCE</scope>
    <source>
        <strain evidence="4">CL551</strain>
    </source>
</reference>
<proteinExistence type="predicted"/>
<comment type="catalytic activity">
    <reaction evidence="2">
        <text>a (3E)-enoyl-CoA = a 4-saturated (2E)-enoyl-CoA</text>
        <dbReference type="Rhea" id="RHEA:45228"/>
        <dbReference type="ChEBI" id="CHEBI:58521"/>
        <dbReference type="ChEBI" id="CHEBI:85097"/>
        <dbReference type="EC" id="5.3.3.8"/>
    </reaction>
</comment>
<evidence type="ECO:0000313" key="4">
    <source>
        <dbReference type="EMBL" id="CAG8492886.1"/>
    </source>
</evidence>
<evidence type="ECO:0000256" key="3">
    <source>
        <dbReference type="ARBA" id="ARBA00023098"/>
    </source>
</evidence>
<evidence type="ECO:0000313" key="5">
    <source>
        <dbReference type="Proteomes" id="UP000789342"/>
    </source>
</evidence>
<dbReference type="InterPro" id="IPR001753">
    <property type="entry name" value="Enoyl-CoA_hydra/iso"/>
</dbReference>
<dbReference type="GO" id="GO:0006635">
    <property type="term" value="P:fatty acid beta-oxidation"/>
    <property type="evidence" value="ECO:0007669"/>
    <property type="project" value="TreeGrafter"/>
</dbReference>
<accession>A0A9N8WQA0</accession>
<dbReference type="OrthoDB" id="1696280at2759"/>
<dbReference type="SUPFAM" id="SSF52096">
    <property type="entry name" value="ClpP/crotonase"/>
    <property type="match status" value="1"/>
</dbReference>
<dbReference type="CDD" id="cd06558">
    <property type="entry name" value="crotonase-like"/>
    <property type="match status" value="1"/>
</dbReference>
<keyword evidence="3" id="KW-0443">Lipid metabolism</keyword>
<organism evidence="4 5">
    <name type="scientific">Acaulospora morrowiae</name>
    <dbReference type="NCBI Taxonomy" id="94023"/>
    <lineage>
        <taxon>Eukaryota</taxon>
        <taxon>Fungi</taxon>
        <taxon>Fungi incertae sedis</taxon>
        <taxon>Mucoromycota</taxon>
        <taxon>Glomeromycotina</taxon>
        <taxon>Glomeromycetes</taxon>
        <taxon>Diversisporales</taxon>
        <taxon>Acaulosporaceae</taxon>
        <taxon>Acaulospora</taxon>
    </lineage>
</organism>
<sequence length="240" mass="26796">MTQYFPSPTNALVTLVHQSPLFLLTMKAGENRFNTNFVNALLSALDSIEQIRETEDGQPAALITRGEGKFFSNGLDLEHALSVPGFFDNYYLKLLVRMLTFPIPTVAALNGHAFAGGCMFALAHDYRVMRSDRGYICMNEVDIPSPLHPGMAAIVRVKTVPKTYRNCVLQGYRFNGQEALDQQLVDVIAKGEEEVLIKAKELGKKWSGKAKAGVIYGLLKREMYIEAINYMEVKGWNAKL</sequence>
<name>A0A9N8WQA0_9GLOM</name>
<dbReference type="EMBL" id="CAJVPV010001295">
    <property type="protein sequence ID" value="CAG8492886.1"/>
    <property type="molecule type" value="Genomic_DNA"/>
</dbReference>
<dbReference type="PANTHER" id="PTHR11941">
    <property type="entry name" value="ENOYL-COA HYDRATASE-RELATED"/>
    <property type="match status" value="1"/>
</dbReference>
<dbReference type="GO" id="GO:0004165">
    <property type="term" value="F:delta(3)-delta(2)-enoyl-CoA isomerase activity"/>
    <property type="evidence" value="ECO:0007669"/>
    <property type="project" value="UniProtKB-EC"/>
</dbReference>
<dbReference type="GO" id="GO:0005777">
    <property type="term" value="C:peroxisome"/>
    <property type="evidence" value="ECO:0007669"/>
    <property type="project" value="TreeGrafter"/>
</dbReference>
<dbReference type="PANTHER" id="PTHR11941:SF75">
    <property type="entry name" value="ENOYL-COA HYDRATASE_ISOMERASE FAMILY PROTEIN"/>
    <property type="match status" value="1"/>
</dbReference>
<dbReference type="Gene3D" id="3.90.226.10">
    <property type="entry name" value="2-enoyl-CoA Hydratase, Chain A, domain 1"/>
    <property type="match status" value="1"/>
</dbReference>